<reference evidence="1" key="2">
    <citation type="submission" date="2023-06" db="EMBL/GenBank/DDBJ databases">
        <authorList>
            <consortium name="Lawrence Berkeley National Laboratory"/>
            <person name="Haridas S."/>
            <person name="Hensen N."/>
            <person name="Bonometti L."/>
            <person name="Westerberg I."/>
            <person name="Brannstrom I.O."/>
            <person name="Guillou S."/>
            <person name="Cros-Aarteil S."/>
            <person name="Calhoun S."/>
            <person name="Kuo A."/>
            <person name="Mondo S."/>
            <person name="Pangilinan J."/>
            <person name="Riley R."/>
            <person name="LaButti K."/>
            <person name="Andreopoulos B."/>
            <person name="Lipzen A."/>
            <person name="Chen C."/>
            <person name="Yanf M."/>
            <person name="Daum C."/>
            <person name="Ng V."/>
            <person name="Clum A."/>
            <person name="Steindorff A."/>
            <person name="Ohm R."/>
            <person name="Martin F."/>
            <person name="Silar P."/>
            <person name="Natvig D."/>
            <person name="Lalanne C."/>
            <person name="Gautier V."/>
            <person name="Ament-velasquez S.L."/>
            <person name="Kruys A."/>
            <person name="Hutchinson M.I."/>
            <person name="Powell A.J."/>
            <person name="Barry K."/>
            <person name="Miller A.N."/>
            <person name="Grigoriev I.V."/>
            <person name="Debuchy R."/>
            <person name="Gladieux P."/>
            <person name="Thoren M.H."/>
            <person name="Johannesson H."/>
        </authorList>
    </citation>
    <scope>NUCLEOTIDE SEQUENCE</scope>
    <source>
        <strain evidence="1">CBS 232.78</strain>
    </source>
</reference>
<organism evidence="1 2">
    <name type="scientific">Podospora didyma</name>
    <dbReference type="NCBI Taxonomy" id="330526"/>
    <lineage>
        <taxon>Eukaryota</taxon>
        <taxon>Fungi</taxon>
        <taxon>Dikarya</taxon>
        <taxon>Ascomycota</taxon>
        <taxon>Pezizomycotina</taxon>
        <taxon>Sordariomycetes</taxon>
        <taxon>Sordariomycetidae</taxon>
        <taxon>Sordariales</taxon>
        <taxon>Podosporaceae</taxon>
        <taxon>Podospora</taxon>
    </lineage>
</organism>
<name>A0AAE0KJ61_9PEZI</name>
<evidence type="ECO:0000313" key="2">
    <source>
        <dbReference type="Proteomes" id="UP001285441"/>
    </source>
</evidence>
<protein>
    <submittedName>
        <fullName evidence="1">Uncharacterized protein</fullName>
    </submittedName>
</protein>
<reference evidence="1" key="1">
    <citation type="journal article" date="2023" name="Mol. Phylogenet. Evol.">
        <title>Genome-scale phylogeny and comparative genomics of the fungal order Sordariales.</title>
        <authorList>
            <person name="Hensen N."/>
            <person name="Bonometti L."/>
            <person name="Westerberg I."/>
            <person name="Brannstrom I.O."/>
            <person name="Guillou S."/>
            <person name="Cros-Aarteil S."/>
            <person name="Calhoun S."/>
            <person name="Haridas S."/>
            <person name="Kuo A."/>
            <person name="Mondo S."/>
            <person name="Pangilinan J."/>
            <person name="Riley R."/>
            <person name="LaButti K."/>
            <person name="Andreopoulos B."/>
            <person name="Lipzen A."/>
            <person name="Chen C."/>
            <person name="Yan M."/>
            <person name="Daum C."/>
            <person name="Ng V."/>
            <person name="Clum A."/>
            <person name="Steindorff A."/>
            <person name="Ohm R.A."/>
            <person name="Martin F."/>
            <person name="Silar P."/>
            <person name="Natvig D.O."/>
            <person name="Lalanne C."/>
            <person name="Gautier V."/>
            <person name="Ament-Velasquez S.L."/>
            <person name="Kruys A."/>
            <person name="Hutchinson M.I."/>
            <person name="Powell A.J."/>
            <person name="Barry K."/>
            <person name="Miller A.N."/>
            <person name="Grigoriev I.V."/>
            <person name="Debuchy R."/>
            <person name="Gladieux P."/>
            <person name="Hiltunen Thoren M."/>
            <person name="Johannesson H."/>
        </authorList>
    </citation>
    <scope>NUCLEOTIDE SEQUENCE</scope>
    <source>
        <strain evidence="1">CBS 232.78</strain>
    </source>
</reference>
<dbReference type="Proteomes" id="UP001285441">
    <property type="component" value="Unassembled WGS sequence"/>
</dbReference>
<gene>
    <name evidence="1" type="ORF">B0H63DRAFT_221997</name>
</gene>
<dbReference type="AlphaFoldDB" id="A0AAE0KJ61"/>
<accession>A0AAE0KJ61</accession>
<proteinExistence type="predicted"/>
<evidence type="ECO:0000313" key="1">
    <source>
        <dbReference type="EMBL" id="KAK3377664.1"/>
    </source>
</evidence>
<comment type="caution">
    <text evidence="1">The sequence shown here is derived from an EMBL/GenBank/DDBJ whole genome shotgun (WGS) entry which is preliminary data.</text>
</comment>
<dbReference type="EMBL" id="JAULSW010000006">
    <property type="protein sequence ID" value="KAK3377664.1"/>
    <property type="molecule type" value="Genomic_DNA"/>
</dbReference>
<keyword evidence="2" id="KW-1185">Reference proteome</keyword>
<sequence>MDHATSGSACSAHPTAPTPIQSRQLTLVPYSGDTFTILWPGGSAQVERVTLMSSFSGRLLLAGYNQNFLVLFGPRGGNGISVIGDAPGEHSRSFEVLLESQRVWLPAEVLESTWAGRWLLFPYPHYGVSPLTHLWEDCKCYFQKVFGGFCKQ</sequence>